<evidence type="ECO:0000256" key="3">
    <source>
        <dbReference type="ARBA" id="ARBA00022516"/>
    </source>
</evidence>
<evidence type="ECO:0000256" key="8">
    <source>
        <dbReference type="ARBA" id="ARBA00048536"/>
    </source>
</evidence>
<comment type="caution">
    <text evidence="12">The sequence shown here is derived from an EMBL/GenBank/DDBJ whole genome shotgun (WGS) entry which is preliminary data.</text>
</comment>
<dbReference type="EC" id="3.1.2.14" evidence="2"/>
<keyword evidence="5" id="KW-0276">Fatty acid metabolism</keyword>
<dbReference type="InterPro" id="IPR029058">
    <property type="entry name" value="AB_hydrolase_fold"/>
</dbReference>
<sequence length="263" mass="29618">RVFMCGFSLGMEKLVVCPYKRPDALCRLICFPWAGGGTSRFAQWGKFFSSSVEVFTVRLPGRESRFEEPFAKDMATVVNEITSVLLKDFQEKPFAFFGHSFGSYVSFAVALHLKEKYGLEPLHLFLSGAHAPQSEAFLPLKTVCISDVKDAELWNCLESLRGTPVLLHSEDMRKHLLHTVREDLRVLQTLSFEKPEGNVPFTCDLTCFNGSEDKSNDLEAWCDLTTGDTSFYELPGGHLYLLEPSNEIFLTKHISKCIENAGL</sequence>
<keyword evidence="13" id="KW-1185">Reference proteome</keyword>
<organism evidence="12 13">
    <name type="scientific">Chionis minor</name>
    <name type="common">Black-faced sheathbill</name>
    <dbReference type="NCBI Taxonomy" id="227182"/>
    <lineage>
        <taxon>Eukaryota</taxon>
        <taxon>Metazoa</taxon>
        <taxon>Chordata</taxon>
        <taxon>Craniata</taxon>
        <taxon>Vertebrata</taxon>
        <taxon>Euteleostomi</taxon>
        <taxon>Archelosauria</taxon>
        <taxon>Archosauria</taxon>
        <taxon>Dinosauria</taxon>
        <taxon>Saurischia</taxon>
        <taxon>Theropoda</taxon>
        <taxon>Coelurosauria</taxon>
        <taxon>Aves</taxon>
        <taxon>Neognathae</taxon>
        <taxon>Neoaves</taxon>
        <taxon>Charadriiformes</taxon>
        <taxon>Chionididae</taxon>
        <taxon>Chionis</taxon>
    </lineage>
</organism>
<gene>
    <name evidence="12" type="primary">Sast</name>
    <name evidence="12" type="ORF">CHIMIN_R05651</name>
</gene>
<evidence type="ECO:0000259" key="11">
    <source>
        <dbReference type="Pfam" id="PF00975"/>
    </source>
</evidence>
<protein>
    <recommendedName>
        <fullName evidence="9">S-acyl fatty acid synthase thioesterase, medium chain</fullName>
        <ecNumber evidence="2">3.1.2.14</ecNumber>
    </recommendedName>
    <alternativeName>
        <fullName evidence="10">Thioesterase II</fullName>
    </alternativeName>
</protein>
<dbReference type="AlphaFoldDB" id="A0A7K7F4G1"/>
<evidence type="ECO:0000313" key="13">
    <source>
        <dbReference type="Proteomes" id="UP000557271"/>
    </source>
</evidence>
<keyword evidence="7" id="KW-0275">Fatty acid biosynthesis</keyword>
<dbReference type="InterPro" id="IPR001031">
    <property type="entry name" value="Thioesterase"/>
</dbReference>
<dbReference type="InterPro" id="IPR012223">
    <property type="entry name" value="TEII"/>
</dbReference>
<keyword evidence="3" id="KW-0444">Lipid biosynthesis</keyword>
<evidence type="ECO:0000256" key="5">
    <source>
        <dbReference type="ARBA" id="ARBA00022832"/>
    </source>
</evidence>
<evidence type="ECO:0000256" key="4">
    <source>
        <dbReference type="ARBA" id="ARBA00022801"/>
    </source>
</evidence>
<dbReference type="SUPFAM" id="SSF53474">
    <property type="entry name" value="alpha/beta-Hydrolases"/>
    <property type="match status" value="1"/>
</dbReference>
<evidence type="ECO:0000256" key="7">
    <source>
        <dbReference type="ARBA" id="ARBA00023160"/>
    </source>
</evidence>
<dbReference type="Proteomes" id="UP000557271">
    <property type="component" value="Unassembled WGS sequence"/>
</dbReference>
<dbReference type="GO" id="GO:0016297">
    <property type="term" value="F:fatty acyl-[ACP] hydrolase activity"/>
    <property type="evidence" value="ECO:0007669"/>
    <property type="project" value="UniProtKB-EC"/>
</dbReference>
<dbReference type="PANTHER" id="PTHR11487">
    <property type="entry name" value="THIOESTERASE"/>
    <property type="match status" value="1"/>
</dbReference>
<evidence type="ECO:0000313" key="12">
    <source>
        <dbReference type="EMBL" id="NWY51976.1"/>
    </source>
</evidence>
<feature type="non-terminal residue" evidence="12">
    <location>
        <position position="263"/>
    </location>
</feature>
<evidence type="ECO:0000256" key="1">
    <source>
        <dbReference type="ARBA" id="ARBA00007169"/>
    </source>
</evidence>
<dbReference type="OrthoDB" id="541883at2759"/>
<feature type="domain" description="Thioesterase" evidence="11">
    <location>
        <begin position="27"/>
        <end position="248"/>
    </location>
</feature>
<dbReference type="GO" id="GO:0051792">
    <property type="term" value="P:medium-chain fatty acid biosynthetic process"/>
    <property type="evidence" value="ECO:0007669"/>
    <property type="project" value="UniProtKB-ARBA"/>
</dbReference>
<keyword evidence="4" id="KW-0378">Hydrolase</keyword>
<comment type="similarity">
    <text evidence="1">Belongs to the thioesterase family.</text>
</comment>
<dbReference type="EMBL" id="VZSF01002213">
    <property type="protein sequence ID" value="NWY51976.1"/>
    <property type="molecule type" value="Genomic_DNA"/>
</dbReference>
<comment type="catalytic activity">
    <reaction evidence="8">
        <text>(9Z)-octadecenoyl-[ACP] + H2O = (9Z)-octadecenoate + holo-[ACP] + H(+)</text>
        <dbReference type="Rhea" id="RHEA:15057"/>
        <dbReference type="Rhea" id="RHEA-COMP:9685"/>
        <dbReference type="Rhea" id="RHEA-COMP:9924"/>
        <dbReference type="ChEBI" id="CHEBI:15377"/>
        <dbReference type="ChEBI" id="CHEBI:15378"/>
        <dbReference type="ChEBI" id="CHEBI:30823"/>
        <dbReference type="ChEBI" id="CHEBI:64479"/>
        <dbReference type="ChEBI" id="CHEBI:78783"/>
        <dbReference type="EC" id="3.1.2.14"/>
    </reaction>
</comment>
<dbReference type="PANTHER" id="PTHR11487:SF0">
    <property type="entry name" value="S-ACYL FATTY ACID SYNTHASE THIOESTERASE, MEDIUM CHAIN"/>
    <property type="match status" value="1"/>
</dbReference>
<reference evidence="12 13" key="1">
    <citation type="submission" date="2019-09" db="EMBL/GenBank/DDBJ databases">
        <title>Bird 10,000 Genomes (B10K) Project - Family phase.</title>
        <authorList>
            <person name="Zhang G."/>
        </authorList>
    </citation>
    <scope>NUCLEOTIDE SEQUENCE [LARGE SCALE GENOMIC DNA]</scope>
    <source>
        <strain evidence="12">B10K-UC-030-51</strain>
    </source>
</reference>
<evidence type="ECO:0000256" key="2">
    <source>
        <dbReference type="ARBA" id="ARBA00012480"/>
    </source>
</evidence>
<evidence type="ECO:0000256" key="6">
    <source>
        <dbReference type="ARBA" id="ARBA00023098"/>
    </source>
</evidence>
<dbReference type="Pfam" id="PF00975">
    <property type="entry name" value="Thioesterase"/>
    <property type="match status" value="1"/>
</dbReference>
<feature type="non-terminal residue" evidence="12">
    <location>
        <position position="1"/>
    </location>
</feature>
<name>A0A7K7F4G1_CHIMN</name>
<dbReference type="FunFam" id="3.40.50.1820:FF:000153">
    <property type="entry name" value="Surfactin synthase thioesterase subunit"/>
    <property type="match status" value="1"/>
</dbReference>
<evidence type="ECO:0000256" key="9">
    <source>
        <dbReference type="ARBA" id="ARBA00073799"/>
    </source>
</evidence>
<accession>A0A7K7F4G1</accession>
<proteinExistence type="inferred from homology"/>
<evidence type="ECO:0000256" key="10">
    <source>
        <dbReference type="ARBA" id="ARBA00079653"/>
    </source>
</evidence>
<dbReference type="Gene3D" id="3.40.50.1820">
    <property type="entry name" value="alpha/beta hydrolase"/>
    <property type="match status" value="1"/>
</dbReference>
<keyword evidence="6" id="KW-0443">Lipid metabolism</keyword>